<evidence type="ECO:0000259" key="11">
    <source>
        <dbReference type="Pfam" id="PF17767"/>
    </source>
</evidence>
<dbReference type="InterPro" id="IPR007229">
    <property type="entry name" value="Nic_PRibTrfase-Fam"/>
</dbReference>
<keyword evidence="5 9" id="KW-0436">Ligase</keyword>
<evidence type="ECO:0000256" key="5">
    <source>
        <dbReference type="ARBA" id="ARBA00022598"/>
    </source>
</evidence>
<dbReference type="Gene3D" id="3.20.140.10">
    <property type="entry name" value="nicotinate phosphoribosyltransferase"/>
    <property type="match status" value="1"/>
</dbReference>
<comment type="function">
    <text evidence="9">Catalyzes the first step in the biosynthesis of NAD from nicotinic acid, the ATP-dependent synthesis of beta-nicotinate D-ribonucleotide from nicotinate and 5-phospho-D-ribose 1-phosphate.</text>
</comment>
<evidence type="ECO:0000313" key="13">
    <source>
        <dbReference type="EMBL" id="TYP68375.1"/>
    </source>
</evidence>
<comment type="catalytic activity">
    <reaction evidence="8 9">
        <text>5-phospho-alpha-D-ribose 1-diphosphate + nicotinate + ATP + H2O = nicotinate beta-D-ribonucleotide + ADP + phosphate + diphosphate</text>
        <dbReference type="Rhea" id="RHEA:36163"/>
        <dbReference type="ChEBI" id="CHEBI:15377"/>
        <dbReference type="ChEBI" id="CHEBI:30616"/>
        <dbReference type="ChEBI" id="CHEBI:32544"/>
        <dbReference type="ChEBI" id="CHEBI:33019"/>
        <dbReference type="ChEBI" id="CHEBI:43474"/>
        <dbReference type="ChEBI" id="CHEBI:57502"/>
        <dbReference type="ChEBI" id="CHEBI:58017"/>
        <dbReference type="ChEBI" id="CHEBI:456216"/>
        <dbReference type="EC" id="6.3.4.21"/>
    </reaction>
</comment>
<dbReference type="Pfam" id="PF04095">
    <property type="entry name" value="NAPRTase"/>
    <property type="match status" value="1"/>
</dbReference>
<dbReference type="InterPro" id="IPR041525">
    <property type="entry name" value="N/Namide_PRibTrfase"/>
</dbReference>
<dbReference type="InterPro" id="IPR013785">
    <property type="entry name" value="Aldolase_TIM"/>
</dbReference>
<keyword evidence="6 9" id="KW-0662">Pyridine nucleotide biosynthesis</keyword>
<evidence type="ECO:0000256" key="3">
    <source>
        <dbReference type="ARBA" id="ARBA00013236"/>
    </source>
</evidence>
<dbReference type="Gene3D" id="3.20.20.70">
    <property type="entry name" value="Aldolase class I"/>
    <property type="match status" value="1"/>
</dbReference>
<comment type="PTM">
    <text evidence="9">Transiently phosphorylated on a His residue during the reaction cycle. Phosphorylation strongly increases the affinity for substrates and increases the rate of nicotinate D-ribonucleotide production. Dephosphorylation regenerates the low-affinity form of the enzyme, leading to product release.</text>
</comment>
<dbReference type="Pfam" id="PF17956">
    <property type="entry name" value="NAPRTase_C"/>
    <property type="match status" value="1"/>
</dbReference>
<dbReference type="InterPro" id="IPR041619">
    <property type="entry name" value="NAPRTase_C"/>
</dbReference>
<dbReference type="NCBIfam" id="TIGR01513">
    <property type="entry name" value="NAPRTase_put"/>
    <property type="match status" value="1"/>
</dbReference>
<evidence type="ECO:0000256" key="7">
    <source>
        <dbReference type="ARBA" id="ARBA00022679"/>
    </source>
</evidence>
<protein>
    <recommendedName>
        <fullName evidence="3 9">Nicotinate phosphoribosyltransferase</fullName>
        <ecNumber evidence="3 9">6.3.4.21</ecNumber>
    </recommendedName>
</protein>
<name>A0A5S5BML2_9BACL</name>
<dbReference type="PIRSF" id="PIRSF000484">
    <property type="entry name" value="NAPRT"/>
    <property type="match status" value="1"/>
</dbReference>
<accession>A0A5S5BML2</accession>
<dbReference type="GO" id="GO:0005829">
    <property type="term" value="C:cytosol"/>
    <property type="evidence" value="ECO:0007669"/>
    <property type="project" value="TreeGrafter"/>
</dbReference>
<dbReference type="NCBIfam" id="NF009131">
    <property type="entry name" value="PRK12484.1"/>
    <property type="match status" value="1"/>
</dbReference>
<dbReference type="GO" id="GO:0034355">
    <property type="term" value="P:NAD+ biosynthetic process via the salvage pathway"/>
    <property type="evidence" value="ECO:0007669"/>
    <property type="project" value="TreeGrafter"/>
</dbReference>
<dbReference type="PANTHER" id="PTHR11098">
    <property type="entry name" value="NICOTINATE PHOSPHORIBOSYLTRANSFERASE"/>
    <property type="match status" value="1"/>
</dbReference>
<evidence type="ECO:0000259" key="12">
    <source>
        <dbReference type="Pfam" id="PF17956"/>
    </source>
</evidence>
<dbReference type="SUPFAM" id="SSF51690">
    <property type="entry name" value="Nicotinate/Quinolinate PRTase C-terminal domain-like"/>
    <property type="match status" value="1"/>
</dbReference>
<dbReference type="CDD" id="cd01570">
    <property type="entry name" value="NAPRTase_A"/>
    <property type="match status" value="1"/>
</dbReference>
<evidence type="ECO:0000256" key="8">
    <source>
        <dbReference type="ARBA" id="ARBA00048668"/>
    </source>
</evidence>
<dbReference type="PANTHER" id="PTHR11098:SF1">
    <property type="entry name" value="NICOTINATE PHOSPHORIBOSYLTRANSFERASE"/>
    <property type="match status" value="1"/>
</dbReference>
<keyword evidence="14" id="KW-1185">Reference proteome</keyword>
<dbReference type="FunFam" id="3.20.20.70:FF:000076">
    <property type="entry name" value="Nicotinate phosphoribosyltransferase"/>
    <property type="match status" value="1"/>
</dbReference>
<comment type="caution">
    <text evidence="13">The sequence shown here is derived from an EMBL/GenBank/DDBJ whole genome shotgun (WGS) entry which is preliminary data.</text>
</comment>
<dbReference type="GO" id="GO:0004516">
    <property type="term" value="F:nicotinate phosphoribosyltransferase activity"/>
    <property type="evidence" value="ECO:0007669"/>
    <property type="project" value="UniProtKB-UniRule"/>
</dbReference>
<keyword evidence="4" id="KW-0597">Phosphoprotein</keyword>
<organism evidence="13 14">
    <name type="scientific">Paenibacillus methanolicus</name>
    <dbReference type="NCBI Taxonomy" id="582686"/>
    <lineage>
        <taxon>Bacteria</taxon>
        <taxon>Bacillati</taxon>
        <taxon>Bacillota</taxon>
        <taxon>Bacilli</taxon>
        <taxon>Bacillales</taxon>
        <taxon>Paenibacillaceae</taxon>
        <taxon>Paenibacillus</taxon>
    </lineage>
</organism>
<dbReference type="EMBL" id="VNHS01000019">
    <property type="protein sequence ID" value="TYP68375.1"/>
    <property type="molecule type" value="Genomic_DNA"/>
</dbReference>
<evidence type="ECO:0000259" key="10">
    <source>
        <dbReference type="Pfam" id="PF04095"/>
    </source>
</evidence>
<comment type="similarity">
    <text evidence="2 9">Belongs to the NAPRTase family.</text>
</comment>
<dbReference type="SUPFAM" id="SSF54675">
    <property type="entry name" value="Nicotinate/Quinolinate PRTase N-terminal domain-like"/>
    <property type="match status" value="1"/>
</dbReference>
<evidence type="ECO:0000313" key="14">
    <source>
        <dbReference type="Proteomes" id="UP000323257"/>
    </source>
</evidence>
<sequence length="480" mass="54009">MNYSNLSLHTDKYQINMMYAHWVLGSLNKKAVFEAYFRKLPFGNGYAVFAGLERIVHYIQHLAFDDEAIDYLRQQEEAYQEGFLEELRRFRFTGCIRAVPEGTLVFPNVPIIRVEARIFEAQLIETAILNFMNYQTLIATKASRIKQVAPHDTLLEFGTRRAQEADAAVWGARAAYIAGFHATSNLRAGMLFGIPTKGTHAHAWIQAHDTEEEAFAKFAEALPDQVSLLVDTYDTLKSGVPNAIKTAKLLEAKGKRLQSIRLDSGDLALISKEARALLDQAGFPYVKIIASNDLDESLIMNLKAQGARIDVWGVGTQLITAADQPSLGGIYKLVAKEKDGDYEPVIKISGNPEKVSNPGVKETYRLLNRQTGRAEADYIALGSEREPREGAPLLLFDPATPYRSKTLEAYDGVRLLQDIYVNGELAYALPGVEAIRAYHESQLALFRPEIRRMLNPEEYRVTLSRKAWDLKMELIHEYHP</sequence>
<evidence type="ECO:0000256" key="4">
    <source>
        <dbReference type="ARBA" id="ARBA00022553"/>
    </source>
</evidence>
<dbReference type="InterPro" id="IPR040727">
    <property type="entry name" value="NAPRTase_N"/>
</dbReference>
<gene>
    <name evidence="13" type="ORF">BCM02_11960</name>
</gene>
<evidence type="ECO:0000256" key="2">
    <source>
        <dbReference type="ARBA" id="ARBA00010897"/>
    </source>
</evidence>
<proteinExistence type="inferred from homology"/>
<evidence type="ECO:0000256" key="6">
    <source>
        <dbReference type="ARBA" id="ARBA00022642"/>
    </source>
</evidence>
<feature type="domain" description="Nicotinate phosphoribosyltransferase N-terminal" evidence="11">
    <location>
        <begin position="8"/>
        <end position="133"/>
    </location>
</feature>
<dbReference type="AlphaFoldDB" id="A0A5S5BML2"/>
<dbReference type="InterPro" id="IPR036068">
    <property type="entry name" value="Nicotinate_pribotase-like_C"/>
</dbReference>
<reference evidence="13 14" key="1">
    <citation type="submission" date="2019-07" db="EMBL/GenBank/DDBJ databases">
        <title>Genomic Encyclopedia of Type Strains, Phase III (KMG-III): the genomes of soil and plant-associated and newly described type strains.</title>
        <authorList>
            <person name="Whitman W."/>
        </authorList>
    </citation>
    <scope>NUCLEOTIDE SEQUENCE [LARGE SCALE GENOMIC DNA]</scope>
    <source>
        <strain evidence="13 14">BL24</strain>
    </source>
</reference>
<dbReference type="InterPro" id="IPR006405">
    <property type="entry name" value="Nic_PRibTrfase_pncB"/>
</dbReference>
<feature type="domain" description="Nicotinate phosphoribosyltransferase C-terminal" evidence="12">
    <location>
        <begin position="361"/>
        <end position="471"/>
    </location>
</feature>
<dbReference type="RefSeq" id="WP_148933432.1">
    <property type="nucleotide sequence ID" value="NZ_VNHS01000019.1"/>
</dbReference>
<dbReference type="EC" id="6.3.4.21" evidence="3 9"/>
<feature type="domain" description="Nicotinate/nicotinamide phosphoribosyltransferase" evidence="10">
    <location>
        <begin position="154"/>
        <end position="354"/>
    </location>
</feature>
<dbReference type="OrthoDB" id="9770610at2"/>
<dbReference type="Proteomes" id="UP000323257">
    <property type="component" value="Unassembled WGS sequence"/>
</dbReference>
<dbReference type="NCBIfam" id="NF006694">
    <property type="entry name" value="PRK09243.1-1"/>
    <property type="match status" value="1"/>
</dbReference>
<keyword evidence="13" id="KW-0328">Glycosyltransferase</keyword>
<comment type="pathway">
    <text evidence="1 9">Cofactor biosynthesis; NAD(+) biosynthesis; nicotinate D-ribonucleotide from nicotinate: step 1/1.</text>
</comment>
<evidence type="ECO:0000256" key="9">
    <source>
        <dbReference type="RuleBase" id="RU365100"/>
    </source>
</evidence>
<dbReference type="GO" id="GO:0047280">
    <property type="term" value="F:nicotinamide phosphoribosyltransferase activity"/>
    <property type="evidence" value="ECO:0007669"/>
    <property type="project" value="UniProtKB-ARBA"/>
</dbReference>
<keyword evidence="7 9" id="KW-0808">Transferase</keyword>
<dbReference type="UniPathway" id="UPA00253">
    <property type="reaction ID" value="UER00457"/>
</dbReference>
<dbReference type="NCBIfam" id="NF006695">
    <property type="entry name" value="PRK09243.1-2"/>
    <property type="match status" value="1"/>
</dbReference>
<dbReference type="Pfam" id="PF17767">
    <property type="entry name" value="NAPRTase_N"/>
    <property type="match status" value="1"/>
</dbReference>
<evidence type="ECO:0000256" key="1">
    <source>
        <dbReference type="ARBA" id="ARBA00004952"/>
    </source>
</evidence>